<evidence type="ECO:0000313" key="7">
    <source>
        <dbReference type="RefSeq" id="XP_022103403.1"/>
    </source>
</evidence>
<dbReference type="PRINTS" id="PR01415">
    <property type="entry name" value="ANKYRIN"/>
</dbReference>
<dbReference type="OrthoDB" id="539213at2759"/>
<feature type="repeat" description="ANK" evidence="3">
    <location>
        <begin position="352"/>
        <end position="384"/>
    </location>
</feature>
<dbReference type="InterPro" id="IPR002110">
    <property type="entry name" value="Ankyrin_rpt"/>
</dbReference>
<dbReference type="Pfam" id="PF13857">
    <property type="entry name" value="Ank_5"/>
    <property type="match status" value="1"/>
</dbReference>
<dbReference type="PROSITE" id="PS50088">
    <property type="entry name" value="ANK_REPEAT"/>
    <property type="match status" value="5"/>
</dbReference>
<dbReference type="KEGG" id="aplc:110986090"/>
<dbReference type="PROSITE" id="PS50297">
    <property type="entry name" value="ANK_REP_REGION"/>
    <property type="match status" value="5"/>
</dbReference>
<feature type="region of interest" description="Disordered" evidence="4">
    <location>
        <begin position="40"/>
        <end position="62"/>
    </location>
</feature>
<feature type="region of interest" description="Disordered" evidence="4">
    <location>
        <begin position="537"/>
        <end position="578"/>
    </location>
</feature>
<feature type="compositionally biased region" description="Pro residues" evidence="4">
    <location>
        <begin position="748"/>
        <end position="757"/>
    </location>
</feature>
<dbReference type="Pfam" id="PF12796">
    <property type="entry name" value="Ank_2"/>
    <property type="match status" value="2"/>
</dbReference>
<keyword evidence="2 3" id="KW-0040">ANK repeat</keyword>
<sequence length="967" mass="104361">MRQHLTEAFSIHPRHCLGKPPVAVPTDNTPVWRAIRYAAGTQSRGPAQERPKRHHHEETEESVHSLIVNEAMVDSLDRQRQLCAACEHGDLAFVQALLDQDASGCVDADGGEGLTPLQIAAGNGHEDIVRLLLMRGASLDRQNLYGWTALMQAASHGHASIVALLLQNKADPNIKNKFGATALTAAAHYGHISTTRVLLGLGYLDLNEREGANVGQAFTPLMVSALSGRDPVLKMLLDRGADQFQVHRQTGWTPLMMAALCGHTSIAQILVETRGCDPDVTNILSKTALEIAMVENNREVRDYLDRRTTNRPRILTENSKPKVIEATEAGDIKLVQHILDADLKQCNKLSPEGATPLMIAAMMGRGDIAELLVQRGADINMQDSKSGWTALMQATFHRRKDLVKYLVDAGADVNIQAKDGCKALDLALVIVMNENEKSDNELISLLAAVTMPTKNNRVAKGQSVGSSTWSTKTSMSQLSEDSPRNGLKAWWSRMSNRFRNLKLSRTLRAGLSSTPLTPFEDQNSLSPNATLKVSQDAVVQMHEDDGQSCRKNNREQTSELNQSRNSVGRDSGLDVSMQSTQSVSMMLPSIQQPSDKLLPVVPPFLPPPSFELHAADRSRRSHHTSKASLTKLANGQGVGSSRPHGRPPTKLMFSRRSASTSGISPSNSAHMSTTASPNSSAEAGVLSRGFMNARRTSLNLHEVAGTSKLSSVAEPLFTPVSSLPTRQPSSNQEPSTKQSTSAQHARLPPLPITPPNANPASASSASSTISGPLTQSKPRPVSGMSRSTSPTLTPSPSPTPKGMAGNVQAGSHPRDGQGVGRSSSPLQKKTSSSSGISEDDELSALLRKLSLEKYAPIFEEQEVDMEAFLSLNESDLKEMGIANTEPLQQILGAITELNDSKDIRKYPLTDRNVEAVSSTKNPMVSVAIKSTGNHFFFKIKNDRSGNCYQPICLESLAKSGGVGSLDS</sequence>
<dbReference type="PANTHER" id="PTHR24198">
    <property type="entry name" value="ANKYRIN REPEAT AND PROTEIN KINASE DOMAIN-CONTAINING PROTEIN"/>
    <property type="match status" value="1"/>
</dbReference>
<dbReference type="InterPro" id="IPR001660">
    <property type="entry name" value="SAM"/>
</dbReference>
<keyword evidence="6" id="KW-1185">Reference proteome</keyword>
<dbReference type="SMART" id="SM00454">
    <property type="entry name" value="SAM"/>
    <property type="match status" value="1"/>
</dbReference>
<feature type="compositionally biased region" description="Polar residues" evidence="4">
    <location>
        <begin position="558"/>
        <end position="568"/>
    </location>
</feature>
<dbReference type="PANTHER" id="PTHR24198:SF185">
    <property type="entry name" value="ANKYRIN-3"/>
    <property type="match status" value="1"/>
</dbReference>
<evidence type="ECO:0000256" key="2">
    <source>
        <dbReference type="ARBA" id="ARBA00023043"/>
    </source>
</evidence>
<dbReference type="SUPFAM" id="SSF47769">
    <property type="entry name" value="SAM/Pointed domain"/>
    <property type="match status" value="1"/>
</dbReference>
<feature type="repeat" description="ANK" evidence="3">
    <location>
        <begin position="386"/>
        <end position="418"/>
    </location>
</feature>
<feature type="compositionally biased region" description="Polar residues" evidence="4">
    <location>
        <begin position="656"/>
        <end position="681"/>
    </location>
</feature>
<gene>
    <name evidence="7" type="primary">LOC110986090</name>
</gene>
<dbReference type="Gene3D" id="1.10.150.50">
    <property type="entry name" value="Transcription Factor, Ets-1"/>
    <property type="match status" value="1"/>
</dbReference>
<dbReference type="PROSITE" id="PS50105">
    <property type="entry name" value="SAM_DOMAIN"/>
    <property type="match status" value="1"/>
</dbReference>
<evidence type="ECO:0000256" key="3">
    <source>
        <dbReference type="PROSITE-ProRule" id="PRU00023"/>
    </source>
</evidence>
<protein>
    <submittedName>
        <fullName evidence="7">Ankyrin repeat and SAM domain-containing protein 6-like isoform X1</fullName>
    </submittedName>
</protein>
<dbReference type="GeneID" id="110986090"/>
<dbReference type="SUPFAM" id="SSF48403">
    <property type="entry name" value="Ankyrin repeat"/>
    <property type="match status" value="1"/>
</dbReference>
<name>A0A8B7ZCK5_ACAPL</name>
<evidence type="ECO:0000256" key="4">
    <source>
        <dbReference type="SAM" id="MobiDB-lite"/>
    </source>
</evidence>
<feature type="repeat" description="ANK" evidence="3">
    <location>
        <begin position="145"/>
        <end position="177"/>
    </location>
</feature>
<evidence type="ECO:0000313" key="6">
    <source>
        <dbReference type="Proteomes" id="UP000694845"/>
    </source>
</evidence>
<dbReference type="Gene3D" id="1.25.40.20">
    <property type="entry name" value="Ankyrin repeat-containing domain"/>
    <property type="match status" value="4"/>
</dbReference>
<dbReference type="AlphaFoldDB" id="A0A8B7ZCK5"/>
<feature type="region of interest" description="Disordered" evidence="4">
    <location>
        <begin position="719"/>
        <end position="840"/>
    </location>
</feature>
<feature type="domain" description="SAM" evidence="5">
    <location>
        <begin position="837"/>
        <end position="900"/>
    </location>
</feature>
<proteinExistence type="predicted"/>
<dbReference type="RefSeq" id="XP_022103403.1">
    <property type="nucleotide sequence ID" value="XM_022247711.1"/>
</dbReference>
<organism evidence="6 7">
    <name type="scientific">Acanthaster planci</name>
    <name type="common">Crown-of-thorns starfish</name>
    <dbReference type="NCBI Taxonomy" id="133434"/>
    <lineage>
        <taxon>Eukaryota</taxon>
        <taxon>Metazoa</taxon>
        <taxon>Echinodermata</taxon>
        <taxon>Eleutherozoa</taxon>
        <taxon>Asterozoa</taxon>
        <taxon>Asteroidea</taxon>
        <taxon>Valvatacea</taxon>
        <taxon>Valvatida</taxon>
        <taxon>Acanthasteridae</taxon>
        <taxon>Acanthaster</taxon>
    </lineage>
</organism>
<dbReference type="CTD" id="203286"/>
<dbReference type="InterPro" id="IPR036770">
    <property type="entry name" value="Ankyrin_rpt-contain_sf"/>
</dbReference>
<accession>A0A8B7ZCK5</accession>
<keyword evidence="1" id="KW-0677">Repeat</keyword>
<dbReference type="InterPro" id="IPR013761">
    <property type="entry name" value="SAM/pointed_sf"/>
</dbReference>
<feature type="compositionally biased region" description="Polar residues" evidence="4">
    <location>
        <begin position="719"/>
        <end position="743"/>
    </location>
</feature>
<reference evidence="7" key="1">
    <citation type="submission" date="2025-08" db="UniProtKB">
        <authorList>
            <consortium name="RefSeq"/>
        </authorList>
    </citation>
    <scope>IDENTIFICATION</scope>
</reference>
<feature type="repeat" description="ANK" evidence="3">
    <location>
        <begin position="216"/>
        <end position="242"/>
    </location>
</feature>
<feature type="compositionally biased region" description="Basic and acidic residues" evidence="4">
    <location>
        <begin position="541"/>
        <end position="557"/>
    </location>
</feature>
<feature type="region of interest" description="Disordered" evidence="4">
    <location>
        <begin position="457"/>
        <end position="482"/>
    </location>
</feature>
<evidence type="ECO:0000256" key="1">
    <source>
        <dbReference type="ARBA" id="ARBA00022737"/>
    </source>
</evidence>
<dbReference type="Pfam" id="PF00536">
    <property type="entry name" value="SAM_1"/>
    <property type="match status" value="1"/>
</dbReference>
<dbReference type="Proteomes" id="UP000694845">
    <property type="component" value="Unplaced"/>
</dbReference>
<feature type="compositionally biased region" description="Polar residues" evidence="4">
    <location>
        <begin position="463"/>
        <end position="480"/>
    </location>
</feature>
<feature type="repeat" description="ANK" evidence="3">
    <location>
        <begin position="112"/>
        <end position="144"/>
    </location>
</feature>
<evidence type="ECO:0000259" key="5">
    <source>
        <dbReference type="PROSITE" id="PS50105"/>
    </source>
</evidence>
<dbReference type="SMART" id="SM00248">
    <property type="entry name" value="ANK"/>
    <property type="match status" value="8"/>
</dbReference>
<feature type="compositionally biased region" description="Low complexity" evidence="4">
    <location>
        <begin position="822"/>
        <end position="834"/>
    </location>
</feature>
<feature type="region of interest" description="Disordered" evidence="4">
    <location>
        <begin position="615"/>
        <end position="681"/>
    </location>
</feature>
<feature type="compositionally biased region" description="Low complexity" evidence="4">
    <location>
        <begin position="758"/>
        <end position="770"/>
    </location>
</feature>